<evidence type="ECO:0000313" key="6">
    <source>
        <dbReference type="EMBL" id="KIY93194.1"/>
    </source>
</evidence>
<dbReference type="AlphaFoldDB" id="A0A0D2LN32"/>
<dbReference type="InterPro" id="IPR027417">
    <property type="entry name" value="P-loop_NTPase"/>
</dbReference>
<dbReference type="Gene3D" id="3.40.50.300">
    <property type="entry name" value="P-loop containing nucleotide triphosphate hydrolases"/>
    <property type="match status" value="2"/>
</dbReference>
<feature type="chain" id="PRO_5002247160" evidence="4">
    <location>
        <begin position="23"/>
        <end position="253"/>
    </location>
</feature>
<dbReference type="GO" id="GO:0016020">
    <property type="term" value="C:membrane"/>
    <property type="evidence" value="ECO:0007669"/>
    <property type="project" value="TreeGrafter"/>
</dbReference>
<evidence type="ECO:0000313" key="7">
    <source>
        <dbReference type="Proteomes" id="UP000054498"/>
    </source>
</evidence>
<dbReference type="GeneID" id="25732365"/>
<evidence type="ECO:0000256" key="4">
    <source>
        <dbReference type="SAM" id="SignalP"/>
    </source>
</evidence>
<dbReference type="EMBL" id="KK104967">
    <property type="protein sequence ID" value="KIY93194.1"/>
    <property type="molecule type" value="Genomic_DNA"/>
</dbReference>
<dbReference type="KEGG" id="mng:MNEG_14770"/>
<dbReference type="Pfam" id="PF00005">
    <property type="entry name" value="ABC_tran"/>
    <property type="match status" value="2"/>
</dbReference>
<sequence>MPCAGKSSILAALLRLTPVSSGRILVSGVDAAALPLPELRRQFAVVPQAPLLFGGSLRFNLDPLGQYRGQDEDLAVALEAVQLWEPLCRLALHQGKLGGATYLASRRAAGLMDRMLTRRAERIASGAAGGRAARRGAGAAEGDPEQHQQQEQEHEQRRERDFDVEQGSRAASTPADGGPPYLKRRSLSMPFYQQPATPDAARIPGRPLALVLGMKVGGEGGLQLSAGQQQLLCLARALLRRSRLVLLDESPMT</sequence>
<dbReference type="SUPFAM" id="SSF52540">
    <property type="entry name" value="P-loop containing nucleoside triphosphate hydrolases"/>
    <property type="match status" value="1"/>
</dbReference>
<accession>A0A0D2LN32</accession>
<gene>
    <name evidence="6" type="ORF">MNEG_14770</name>
</gene>
<feature type="compositionally biased region" description="Basic and acidic residues" evidence="3">
    <location>
        <begin position="144"/>
        <end position="163"/>
    </location>
</feature>
<dbReference type="GO" id="GO:0005524">
    <property type="term" value="F:ATP binding"/>
    <property type="evidence" value="ECO:0007669"/>
    <property type="project" value="UniProtKB-KW"/>
</dbReference>
<protein>
    <submittedName>
        <fullName evidence="6">ATP-binding cassette, sub-family C (CFTR/MRP), member 10</fullName>
    </submittedName>
</protein>
<keyword evidence="4" id="KW-0732">Signal</keyword>
<evidence type="ECO:0000256" key="1">
    <source>
        <dbReference type="ARBA" id="ARBA00022741"/>
    </source>
</evidence>
<dbReference type="Proteomes" id="UP000054498">
    <property type="component" value="Unassembled WGS sequence"/>
</dbReference>
<feature type="region of interest" description="Disordered" evidence="3">
    <location>
        <begin position="122"/>
        <end position="181"/>
    </location>
</feature>
<evidence type="ECO:0000256" key="3">
    <source>
        <dbReference type="SAM" id="MobiDB-lite"/>
    </source>
</evidence>
<dbReference type="RefSeq" id="XP_013892214.1">
    <property type="nucleotide sequence ID" value="XM_014036760.1"/>
</dbReference>
<proteinExistence type="predicted"/>
<keyword evidence="1" id="KW-0547">Nucleotide-binding</keyword>
<dbReference type="InterPro" id="IPR003439">
    <property type="entry name" value="ABC_transporter-like_ATP-bd"/>
</dbReference>
<dbReference type="PANTHER" id="PTHR24223">
    <property type="entry name" value="ATP-BINDING CASSETTE SUB-FAMILY C"/>
    <property type="match status" value="1"/>
</dbReference>
<keyword evidence="7" id="KW-1185">Reference proteome</keyword>
<reference evidence="6 7" key="1">
    <citation type="journal article" date="2013" name="BMC Genomics">
        <title>Reconstruction of the lipid metabolism for the microalga Monoraphidium neglectum from its genome sequence reveals characteristics suitable for biofuel production.</title>
        <authorList>
            <person name="Bogen C."/>
            <person name="Al-Dilaimi A."/>
            <person name="Albersmeier A."/>
            <person name="Wichmann J."/>
            <person name="Grundmann M."/>
            <person name="Rupp O."/>
            <person name="Lauersen K.J."/>
            <person name="Blifernez-Klassen O."/>
            <person name="Kalinowski J."/>
            <person name="Goesmann A."/>
            <person name="Mussgnug J.H."/>
            <person name="Kruse O."/>
        </authorList>
    </citation>
    <scope>NUCLEOTIDE SEQUENCE [LARGE SCALE GENOMIC DNA]</scope>
    <source>
        <strain evidence="6 7">SAG 48.87</strain>
    </source>
</reference>
<evidence type="ECO:0000259" key="5">
    <source>
        <dbReference type="Pfam" id="PF00005"/>
    </source>
</evidence>
<feature type="domain" description="ABC transporter" evidence="5">
    <location>
        <begin position="4"/>
        <end position="85"/>
    </location>
</feature>
<dbReference type="GO" id="GO:0042626">
    <property type="term" value="F:ATPase-coupled transmembrane transporter activity"/>
    <property type="evidence" value="ECO:0007669"/>
    <property type="project" value="TreeGrafter"/>
</dbReference>
<feature type="signal peptide" evidence="4">
    <location>
        <begin position="1"/>
        <end position="22"/>
    </location>
</feature>
<name>A0A0D2LN32_9CHLO</name>
<keyword evidence="2 6" id="KW-0067">ATP-binding</keyword>
<dbReference type="InterPro" id="IPR050173">
    <property type="entry name" value="ABC_transporter_C-like"/>
</dbReference>
<dbReference type="OrthoDB" id="6500128at2759"/>
<dbReference type="STRING" id="145388.A0A0D2LN32"/>
<evidence type="ECO:0000256" key="2">
    <source>
        <dbReference type="ARBA" id="ARBA00022840"/>
    </source>
</evidence>
<organism evidence="6 7">
    <name type="scientific">Monoraphidium neglectum</name>
    <dbReference type="NCBI Taxonomy" id="145388"/>
    <lineage>
        <taxon>Eukaryota</taxon>
        <taxon>Viridiplantae</taxon>
        <taxon>Chlorophyta</taxon>
        <taxon>core chlorophytes</taxon>
        <taxon>Chlorophyceae</taxon>
        <taxon>CS clade</taxon>
        <taxon>Sphaeropleales</taxon>
        <taxon>Selenastraceae</taxon>
        <taxon>Monoraphidium</taxon>
    </lineage>
</organism>
<dbReference type="GO" id="GO:0016887">
    <property type="term" value="F:ATP hydrolysis activity"/>
    <property type="evidence" value="ECO:0007669"/>
    <property type="project" value="InterPro"/>
</dbReference>
<feature type="domain" description="ABC transporter" evidence="5">
    <location>
        <begin position="222"/>
        <end position="249"/>
    </location>
</feature>